<sequence length="263" mass="28285">MEHREDTVRSVGAQFPEFRDRCVLVTGGGSGIGAAIVEGFARQGAKVSFIDIAEAESVELAMRLSRDSEHPVHFFKADLRNVGVIRQTVDAVVAQSGPINVLVNNAAWDDRHDFDTVTEEYWDNNQATNLRHVFFTAQAVAPSMRAAGGGAIINMSSIAFLLNMPDFPAYSTAKAAAIGLTKSLAGKLGPDNIRVNCILPGMIVTERQMKLWLTEEGIAQTIKRQCLKKVLHADAIVGPCLFLASDCAAAVTAQSLIVDGGIF</sequence>
<dbReference type="Pfam" id="PF13561">
    <property type="entry name" value="adh_short_C2"/>
    <property type="match status" value="1"/>
</dbReference>
<dbReference type="Gene3D" id="3.40.50.720">
    <property type="entry name" value="NAD(P)-binding Rossmann-like Domain"/>
    <property type="match status" value="1"/>
</dbReference>
<dbReference type="Proteomes" id="UP000295547">
    <property type="component" value="Unassembled WGS sequence"/>
</dbReference>
<dbReference type="PANTHER" id="PTHR43639:SF1">
    <property type="entry name" value="SHORT-CHAIN DEHYDROGENASE_REDUCTASE FAMILY PROTEIN"/>
    <property type="match status" value="1"/>
</dbReference>
<dbReference type="RefSeq" id="WP_420493366.1">
    <property type="nucleotide sequence ID" value="NZ_SMBJ01000003.1"/>
</dbReference>
<name>A0A4R3R1J0_9HYPH</name>
<comment type="similarity">
    <text evidence="1">Belongs to the short-chain dehydrogenases/reductases (SDR) family.</text>
</comment>
<evidence type="ECO:0000313" key="4">
    <source>
        <dbReference type="EMBL" id="TCU37310.1"/>
    </source>
</evidence>
<dbReference type="FunFam" id="3.40.50.720:FF:000084">
    <property type="entry name" value="Short-chain dehydrogenase reductase"/>
    <property type="match status" value="1"/>
</dbReference>
<keyword evidence="6" id="KW-1185">Reference proteome</keyword>
<dbReference type="InterPro" id="IPR020904">
    <property type="entry name" value="Sc_DH/Rdtase_CS"/>
</dbReference>
<evidence type="ECO:0000256" key="1">
    <source>
        <dbReference type="ARBA" id="ARBA00006484"/>
    </source>
</evidence>
<dbReference type="PRINTS" id="PR00081">
    <property type="entry name" value="GDHRDH"/>
</dbReference>
<organism evidence="3 6">
    <name type="scientific">Rhizobium azibense</name>
    <dbReference type="NCBI Taxonomy" id="1136135"/>
    <lineage>
        <taxon>Bacteria</taxon>
        <taxon>Pseudomonadati</taxon>
        <taxon>Pseudomonadota</taxon>
        <taxon>Alphaproteobacteria</taxon>
        <taxon>Hyphomicrobiales</taxon>
        <taxon>Rhizobiaceae</taxon>
        <taxon>Rhizobium/Agrobacterium group</taxon>
        <taxon>Rhizobium</taxon>
    </lineage>
</organism>
<dbReference type="InterPro" id="IPR002347">
    <property type="entry name" value="SDR_fam"/>
</dbReference>
<comment type="caution">
    <text evidence="3">The sequence shown here is derived from an EMBL/GenBank/DDBJ whole genome shotgun (WGS) entry which is preliminary data.</text>
</comment>
<dbReference type="EMBL" id="SMBK01000006">
    <property type="protein sequence ID" value="TCU37310.1"/>
    <property type="molecule type" value="Genomic_DNA"/>
</dbReference>
<dbReference type="InterPro" id="IPR036291">
    <property type="entry name" value="NAD(P)-bd_dom_sf"/>
</dbReference>
<keyword evidence="2" id="KW-0560">Oxidoreductase</keyword>
<dbReference type="EMBL" id="SMBJ01000003">
    <property type="protein sequence ID" value="TCU27904.1"/>
    <property type="molecule type" value="Genomic_DNA"/>
</dbReference>
<protein>
    <submittedName>
        <fullName evidence="3">NAD(P)-dependent dehydrogenase (Short-subunit alcohol dehydrogenase family)</fullName>
    </submittedName>
</protein>
<evidence type="ECO:0000313" key="6">
    <source>
        <dbReference type="Proteomes" id="UP000295547"/>
    </source>
</evidence>
<accession>A0A4R3R1J0</accession>
<evidence type="ECO:0000256" key="2">
    <source>
        <dbReference type="ARBA" id="ARBA00023002"/>
    </source>
</evidence>
<dbReference type="GO" id="GO:0016491">
    <property type="term" value="F:oxidoreductase activity"/>
    <property type="evidence" value="ECO:0007669"/>
    <property type="project" value="UniProtKB-KW"/>
</dbReference>
<dbReference type="Proteomes" id="UP000295507">
    <property type="component" value="Unassembled WGS sequence"/>
</dbReference>
<dbReference type="SUPFAM" id="SSF51735">
    <property type="entry name" value="NAD(P)-binding Rossmann-fold domains"/>
    <property type="match status" value="1"/>
</dbReference>
<reference evidence="5 6" key="1">
    <citation type="submission" date="2019-03" db="EMBL/GenBank/DDBJ databases">
        <title>Genomic Encyclopedia of Type Strains, Phase IV (KMG-V): Genome sequencing to study the core and pangenomes of soil and plant-associated prokaryotes.</title>
        <authorList>
            <person name="Whitman W."/>
        </authorList>
    </citation>
    <scope>NUCLEOTIDE SEQUENCE [LARGE SCALE GENOMIC DNA]</scope>
    <source>
        <strain evidence="3 6">Gr42</strain>
        <strain evidence="4 5">IE4868</strain>
    </source>
</reference>
<dbReference type="PANTHER" id="PTHR43639">
    <property type="entry name" value="OXIDOREDUCTASE, SHORT-CHAIN DEHYDROGENASE/REDUCTASE FAMILY (AFU_ORTHOLOGUE AFUA_5G02870)"/>
    <property type="match status" value="1"/>
</dbReference>
<dbReference type="PROSITE" id="PS00061">
    <property type="entry name" value="ADH_SHORT"/>
    <property type="match status" value="1"/>
</dbReference>
<dbReference type="PRINTS" id="PR00080">
    <property type="entry name" value="SDRFAMILY"/>
</dbReference>
<evidence type="ECO:0000313" key="5">
    <source>
        <dbReference type="Proteomes" id="UP000295507"/>
    </source>
</evidence>
<gene>
    <name evidence="4" type="ORF">EV129_106273</name>
    <name evidence="3" type="ORF">EV130_103309</name>
</gene>
<evidence type="ECO:0000313" key="3">
    <source>
        <dbReference type="EMBL" id="TCU27904.1"/>
    </source>
</evidence>
<dbReference type="AlphaFoldDB" id="A0A4R3R1J0"/>
<dbReference type="CDD" id="cd05233">
    <property type="entry name" value="SDR_c"/>
    <property type="match status" value="1"/>
</dbReference>
<proteinExistence type="inferred from homology"/>